<feature type="compositionally biased region" description="Basic and acidic residues" evidence="1">
    <location>
        <begin position="1"/>
        <end position="16"/>
    </location>
</feature>
<evidence type="ECO:0000256" key="1">
    <source>
        <dbReference type="SAM" id="MobiDB-lite"/>
    </source>
</evidence>
<evidence type="ECO:0000313" key="2">
    <source>
        <dbReference type="EMBL" id="OLP88799.1"/>
    </source>
</evidence>
<accession>A0A1Q9D0V7</accession>
<feature type="region of interest" description="Disordered" evidence="1">
    <location>
        <begin position="1"/>
        <end position="67"/>
    </location>
</feature>
<name>A0A1Q9D0V7_SYMMI</name>
<dbReference type="EMBL" id="LSRX01000794">
    <property type="protein sequence ID" value="OLP88799.1"/>
    <property type="molecule type" value="Genomic_DNA"/>
</dbReference>
<feature type="compositionally biased region" description="Basic and acidic residues" evidence="1">
    <location>
        <begin position="22"/>
        <end position="42"/>
    </location>
</feature>
<keyword evidence="3" id="KW-1185">Reference proteome</keyword>
<gene>
    <name evidence="2" type="ORF">AK812_SmicGene29826</name>
</gene>
<proteinExistence type="predicted"/>
<dbReference type="Proteomes" id="UP000186817">
    <property type="component" value="Unassembled WGS sequence"/>
</dbReference>
<reference evidence="2 3" key="1">
    <citation type="submission" date="2016-02" db="EMBL/GenBank/DDBJ databases">
        <title>Genome analysis of coral dinoflagellate symbionts highlights evolutionary adaptations to a symbiotic lifestyle.</title>
        <authorList>
            <person name="Aranda M."/>
            <person name="Li Y."/>
            <person name="Liew Y.J."/>
            <person name="Baumgarten S."/>
            <person name="Simakov O."/>
            <person name="Wilson M."/>
            <person name="Piel J."/>
            <person name="Ashoor H."/>
            <person name="Bougouffa S."/>
            <person name="Bajic V.B."/>
            <person name="Ryu T."/>
            <person name="Ravasi T."/>
            <person name="Bayer T."/>
            <person name="Micklem G."/>
            <person name="Kim H."/>
            <person name="Bhak J."/>
            <person name="Lajeunesse T.C."/>
            <person name="Voolstra C.R."/>
        </authorList>
    </citation>
    <scope>NUCLEOTIDE SEQUENCE [LARGE SCALE GENOMIC DNA]</scope>
    <source>
        <strain evidence="2 3">CCMP2467</strain>
    </source>
</reference>
<dbReference type="AlphaFoldDB" id="A0A1Q9D0V7"/>
<evidence type="ECO:0000313" key="3">
    <source>
        <dbReference type="Proteomes" id="UP000186817"/>
    </source>
</evidence>
<sequence>MQALRDAKEHLRRPSDAQKSWELGKEAKREGGKQARKEERSKFLLLPSPTSLPEPLPAEADSLQEKKQRNCSRWRLDSEILSANVPMWRKIPALCLSLRRTSSAAGGGDALRAAFEKQVVSGRLTRDPVQRRVVSWNP</sequence>
<organism evidence="2 3">
    <name type="scientific">Symbiodinium microadriaticum</name>
    <name type="common">Dinoflagellate</name>
    <name type="synonym">Zooxanthella microadriatica</name>
    <dbReference type="NCBI Taxonomy" id="2951"/>
    <lineage>
        <taxon>Eukaryota</taxon>
        <taxon>Sar</taxon>
        <taxon>Alveolata</taxon>
        <taxon>Dinophyceae</taxon>
        <taxon>Suessiales</taxon>
        <taxon>Symbiodiniaceae</taxon>
        <taxon>Symbiodinium</taxon>
    </lineage>
</organism>
<protein>
    <submittedName>
        <fullName evidence="2">Uncharacterized protein</fullName>
    </submittedName>
</protein>
<comment type="caution">
    <text evidence="2">The sequence shown here is derived from an EMBL/GenBank/DDBJ whole genome shotgun (WGS) entry which is preliminary data.</text>
</comment>